<feature type="domain" description="AB hydrolase-1" evidence="1">
    <location>
        <begin position="23"/>
        <end position="142"/>
    </location>
</feature>
<evidence type="ECO:0000259" key="1">
    <source>
        <dbReference type="Pfam" id="PF00561"/>
    </source>
</evidence>
<gene>
    <name evidence="2" type="primary">menH_2</name>
    <name evidence="2" type="ORF">SRB5_09690</name>
</gene>
<dbReference type="InterPro" id="IPR000073">
    <property type="entry name" value="AB_hydrolase_1"/>
</dbReference>
<keyword evidence="3" id="KW-1185">Reference proteome</keyword>
<dbReference type="GO" id="GO:0070205">
    <property type="term" value="F:2-succinyl-6-hydroxy-2,4-cyclohexadiene-1-carboxylate synthase activity"/>
    <property type="evidence" value="ECO:0007669"/>
    <property type="project" value="UniProtKB-EC"/>
</dbReference>
<comment type="caution">
    <text evidence="2">The sequence shown here is derived from an EMBL/GenBank/DDBJ whole genome shotgun (WGS) entry which is preliminary data.</text>
</comment>
<name>A0A7K0CBR1_9ACTN</name>
<protein>
    <submittedName>
        <fullName evidence="2">2-succinyl-6-hydroxy-2, 4-cyclohexadiene-1-carboxylate synthase</fullName>
        <ecNumber evidence="2">4.2.99.20</ecNumber>
    </submittedName>
</protein>
<dbReference type="Proteomes" id="UP000466345">
    <property type="component" value="Unassembled WGS sequence"/>
</dbReference>
<sequence>MGCADVNGLSLYFEEHGSGAGEPLVLLHGGLGAGEMFASMLPVLAERRRVVLVDLQGHGRTADIDRPLRPELLADDIAALIKHHGLPRADVLGYSLGADVALRTAIQHPAVVRRLVTVSTPARRDGWFPEVVEAMDRMSAAAAEPMKRSPVYELYARLAPRRAGGYRRSRTAGIDW</sequence>
<reference evidence="2 3" key="1">
    <citation type="submission" date="2019-10" db="EMBL/GenBank/DDBJ databases">
        <title>Streptomyces smaragdinus sp. nov. and Streptomyces fabii sp. nov., isolated from the gut of fungus growing-termite Macrotermes natalensis.</title>
        <authorList>
            <person name="Schwitalla J."/>
            <person name="Benndorf R."/>
            <person name="Martin K."/>
            <person name="De Beer W."/>
            <person name="Kaster A.-K."/>
            <person name="Vollmers J."/>
            <person name="Poulsen M."/>
            <person name="Beemelmanns C."/>
        </authorList>
    </citation>
    <scope>NUCLEOTIDE SEQUENCE [LARGE SCALE GENOMIC DNA]</scope>
    <source>
        <strain evidence="2 3">RB5</strain>
    </source>
</reference>
<dbReference type="AlphaFoldDB" id="A0A7K0CBR1"/>
<dbReference type="RefSeq" id="WP_153450170.1">
    <property type="nucleotide sequence ID" value="NZ_WEGJ01000002.1"/>
</dbReference>
<dbReference type="PANTHER" id="PTHR43798:SF33">
    <property type="entry name" value="HYDROLASE, PUTATIVE (AFU_ORTHOLOGUE AFUA_2G14860)-RELATED"/>
    <property type="match status" value="1"/>
</dbReference>
<evidence type="ECO:0000313" key="2">
    <source>
        <dbReference type="EMBL" id="MQY10856.1"/>
    </source>
</evidence>
<keyword evidence="2" id="KW-0456">Lyase</keyword>
<dbReference type="PANTHER" id="PTHR43798">
    <property type="entry name" value="MONOACYLGLYCEROL LIPASE"/>
    <property type="match status" value="1"/>
</dbReference>
<dbReference type="EC" id="4.2.99.20" evidence="2"/>
<dbReference type="Pfam" id="PF00561">
    <property type="entry name" value="Abhydrolase_1"/>
    <property type="match status" value="1"/>
</dbReference>
<dbReference type="InterPro" id="IPR029058">
    <property type="entry name" value="AB_hydrolase_fold"/>
</dbReference>
<dbReference type="SUPFAM" id="SSF53474">
    <property type="entry name" value="alpha/beta-Hydrolases"/>
    <property type="match status" value="1"/>
</dbReference>
<dbReference type="PRINTS" id="PR00111">
    <property type="entry name" value="ABHYDROLASE"/>
</dbReference>
<dbReference type="OrthoDB" id="495620at2"/>
<organism evidence="2 3">
    <name type="scientific">Streptomyces smaragdinus</name>
    <dbReference type="NCBI Taxonomy" id="2585196"/>
    <lineage>
        <taxon>Bacteria</taxon>
        <taxon>Bacillati</taxon>
        <taxon>Actinomycetota</taxon>
        <taxon>Actinomycetes</taxon>
        <taxon>Kitasatosporales</taxon>
        <taxon>Streptomycetaceae</taxon>
        <taxon>Streptomyces</taxon>
    </lineage>
</organism>
<dbReference type="GO" id="GO:0016020">
    <property type="term" value="C:membrane"/>
    <property type="evidence" value="ECO:0007669"/>
    <property type="project" value="TreeGrafter"/>
</dbReference>
<accession>A0A7K0CBR1</accession>
<dbReference type="Gene3D" id="3.40.50.1820">
    <property type="entry name" value="alpha/beta hydrolase"/>
    <property type="match status" value="1"/>
</dbReference>
<evidence type="ECO:0000313" key="3">
    <source>
        <dbReference type="Proteomes" id="UP000466345"/>
    </source>
</evidence>
<proteinExistence type="predicted"/>
<dbReference type="InterPro" id="IPR050266">
    <property type="entry name" value="AB_hydrolase_sf"/>
</dbReference>
<dbReference type="EMBL" id="WEGJ01000002">
    <property type="protein sequence ID" value="MQY10856.1"/>
    <property type="molecule type" value="Genomic_DNA"/>
</dbReference>